<evidence type="ECO:0000259" key="1">
    <source>
        <dbReference type="Pfam" id="PF00085"/>
    </source>
</evidence>
<sequence length="85" mass="8664">MKLTLFTSAFCAPCHAARATVAQAQELVPGLEVTELDVAAHTAEAEAADIRSTPTLVIEGDAGSFRAAGAPSLNQLLRALASVSA</sequence>
<dbReference type="SUPFAM" id="SSF52833">
    <property type="entry name" value="Thioredoxin-like"/>
    <property type="match status" value="1"/>
</dbReference>
<dbReference type="InterPro" id="IPR036249">
    <property type="entry name" value="Thioredoxin-like_sf"/>
</dbReference>
<proteinExistence type="predicted"/>
<evidence type="ECO:0000313" key="3">
    <source>
        <dbReference type="Proteomes" id="UP000190857"/>
    </source>
</evidence>
<dbReference type="Gene3D" id="3.40.30.10">
    <property type="entry name" value="Glutaredoxin"/>
    <property type="match status" value="1"/>
</dbReference>
<feature type="domain" description="Thioredoxin" evidence="1">
    <location>
        <begin position="5"/>
        <end position="79"/>
    </location>
</feature>
<protein>
    <submittedName>
        <fullName evidence="2">Glutaredoxin</fullName>
    </submittedName>
</protein>
<dbReference type="EMBL" id="FUZP01000001">
    <property type="protein sequence ID" value="SKC40802.1"/>
    <property type="molecule type" value="Genomic_DNA"/>
</dbReference>
<name>A0A1T5IP26_9MICO</name>
<dbReference type="STRING" id="123320.SAMN06309945_0672"/>
<evidence type="ECO:0000313" key="2">
    <source>
        <dbReference type="EMBL" id="SKC40802.1"/>
    </source>
</evidence>
<dbReference type="RefSeq" id="WP_079726865.1">
    <property type="nucleotide sequence ID" value="NZ_FUZP01000001.1"/>
</dbReference>
<organism evidence="2 3">
    <name type="scientific">Okibacterium fritillariae</name>
    <dbReference type="NCBI Taxonomy" id="123320"/>
    <lineage>
        <taxon>Bacteria</taxon>
        <taxon>Bacillati</taxon>
        <taxon>Actinomycetota</taxon>
        <taxon>Actinomycetes</taxon>
        <taxon>Micrococcales</taxon>
        <taxon>Microbacteriaceae</taxon>
        <taxon>Okibacterium</taxon>
    </lineage>
</organism>
<dbReference type="AlphaFoldDB" id="A0A1T5IP26"/>
<dbReference type="Pfam" id="PF00085">
    <property type="entry name" value="Thioredoxin"/>
    <property type="match status" value="1"/>
</dbReference>
<gene>
    <name evidence="2" type="ORF">SAMN06309945_0672</name>
</gene>
<dbReference type="InterPro" id="IPR013766">
    <property type="entry name" value="Thioredoxin_domain"/>
</dbReference>
<dbReference type="OrthoDB" id="1495530at2"/>
<accession>A0A1T5IP26</accession>
<dbReference type="Proteomes" id="UP000190857">
    <property type="component" value="Unassembled WGS sequence"/>
</dbReference>
<reference evidence="2 3" key="1">
    <citation type="submission" date="2017-02" db="EMBL/GenBank/DDBJ databases">
        <authorList>
            <person name="Peterson S.W."/>
        </authorList>
    </citation>
    <scope>NUCLEOTIDE SEQUENCE [LARGE SCALE GENOMIC DNA]</scope>
    <source>
        <strain evidence="2 3">VKM Ac-2059</strain>
    </source>
</reference>
<keyword evidence="3" id="KW-1185">Reference proteome</keyword>